<feature type="region of interest" description="Disordered" evidence="1">
    <location>
        <begin position="21"/>
        <end position="63"/>
    </location>
</feature>
<evidence type="ECO:0000313" key="2">
    <source>
        <dbReference type="EMBL" id="RIV81256.1"/>
    </source>
</evidence>
<dbReference type="EMBL" id="QXFK01000005">
    <property type="protein sequence ID" value="RIV81256.1"/>
    <property type="molecule type" value="Genomic_DNA"/>
</dbReference>
<comment type="caution">
    <text evidence="2">The sequence shown here is derived from an EMBL/GenBank/DDBJ whole genome shotgun (WGS) entry which is preliminary data.</text>
</comment>
<dbReference type="Proteomes" id="UP000285092">
    <property type="component" value="Unassembled WGS sequence"/>
</dbReference>
<name>A0A418NMH6_9SPHN</name>
<dbReference type="PROSITE" id="PS51257">
    <property type="entry name" value="PROKAR_LIPOPROTEIN"/>
    <property type="match status" value="1"/>
</dbReference>
<keyword evidence="3" id="KW-1185">Reference proteome</keyword>
<sequence length="158" mass="16505">MLMPDWRGTLLSAALVLAACSPSPEGEAPPDAQAASDLVEEAAEPAGATSTDEPGTALPPADAASRYIGRWAESAEQCRSEAWTLTRNRLTAPDDIACDFTRIEKSPGGYAIDAVCAIDGAEEDDSITLRFAESAKAMLVEGTATLPETGLIYCGEAR</sequence>
<dbReference type="OrthoDB" id="7595923at2"/>
<gene>
    <name evidence="2" type="ORF">D2V04_01215</name>
</gene>
<accession>A0A418NMH6</accession>
<evidence type="ECO:0000256" key="1">
    <source>
        <dbReference type="SAM" id="MobiDB-lite"/>
    </source>
</evidence>
<proteinExistence type="predicted"/>
<organism evidence="2 3">
    <name type="scientific">Pelagerythrobacter aerophilus</name>
    <dbReference type="NCBI Taxonomy" id="2306995"/>
    <lineage>
        <taxon>Bacteria</taxon>
        <taxon>Pseudomonadati</taxon>
        <taxon>Pseudomonadota</taxon>
        <taxon>Alphaproteobacteria</taxon>
        <taxon>Sphingomonadales</taxon>
        <taxon>Erythrobacteraceae</taxon>
        <taxon>Pelagerythrobacter</taxon>
    </lineage>
</organism>
<dbReference type="AlphaFoldDB" id="A0A418NMH6"/>
<dbReference type="RefSeq" id="WP_119511557.1">
    <property type="nucleotide sequence ID" value="NZ_QXFK01000005.1"/>
</dbReference>
<protein>
    <submittedName>
        <fullName evidence="2">Uncharacterized protein</fullName>
    </submittedName>
</protein>
<reference evidence="2 3" key="1">
    <citation type="submission" date="2018-08" db="EMBL/GenBank/DDBJ databases">
        <title>Altererythrobacter sp.Ery1 and Ery12, the genome sequencing of novel strains in genus Alterythrobacter.</title>
        <authorList>
            <person name="Cheng H."/>
            <person name="Wu Y.-H."/>
            <person name="Fang C."/>
            <person name="Xu X.-W."/>
        </authorList>
    </citation>
    <scope>NUCLEOTIDE SEQUENCE [LARGE SCALE GENOMIC DNA]</scope>
    <source>
        <strain evidence="2 3">Ery1</strain>
    </source>
</reference>
<evidence type="ECO:0000313" key="3">
    <source>
        <dbReference type="Proteomes" id="UP000285092"/>
    </source>
</evidence>